<accession>A0A315XUA4</accession>
<dbReference type="AlphaFoldDB" id="A0A315XUA4"/>
<comment type="caution">
    <text evidence="1">The sequence shown here is derived from an EMBL/GenBank/DDBJ whole genome shotgun (WGS) entry which is preliminary data.</text>
</comment>
<evidence type="ECO:0000313" key="2">
    <source>
        <dbReference type="Proteomes" id="UP000245720"/>
    </source>
</evidence>
<dbReference type="Gene3D" id="2.40.260.10">
    <property type="entry name" value="Sortase"/>
    <property type="match status" value="1"/>
</dbReference>
<dbReference type="RefSeq" id="WP_109727805.1">
    <property type="nucleotide sequence ID" value="NZ_QGDI01000015.1"/>
</dbReference>
<dbReference type="SUPFAM" id="SSF63817">
    <property type="entry name" value="Sortase"/>
    <property type="match status" value="1"/>
</dbReference>
<dbReference type="InterPro" id="IPR009835">
    <property type="entry name" value="SrtB"/>
</dbReference>
<name>A0A315XUA4_RUMFL</name>
<dbReference type="CDD" id="cd05826">
    <property type="entry name" value="Sortase_B"/>
    <property type="match status" value="1"/>
</dbReference>
<dbReference type="InterPro" id="IPR023365">
    <property type="entry name" value="Sortase_dom-sf"/>
</dbReference>
<reference evidence="1 2" key="1">
    <citation type="submission" date="2018-05" db="EMBL/GenBank/DDBJ databases">
        <title>The Hungate 1000. A catalogue of reference genomes from the rumen microbiome.</title>
        <authorList>
            <person name="Kelly W."/>
        </authorList>
    </citation>
    <scope>NUCLEOTIDE SEQUENCE [LARGE SCALE GENOMIC DNA]</scope>
    <source>
        <strain evidence="1 2">SAb67</strain>
    </source>
</reference>
<evidence type="ECO:0000313" key="1">
    <source>
        <dbReference type="EMBL" id="PWJ10239.1"/>
    </source>
</evidence>
<proteinExistence type="predicted"/>
<dbReference type="EMBL" id="QGDI01000015">
    <property type="protein sequence ID" value="PWJ10239.1"/>
    <property type="molecule type" value="Genomic_DNA"/>
</dbReference>
<sequence length="264" mass="29764">MKKAFLIAIILLLLFSGAFAVYRYRQKIYLPEKRISEAREKQEKLFEQVRPDVDNIPAVKPISPDTEAATAENVTAPATSPVKAVKSVCSDAVGWLYVPDTGLDYPIAQGDDNSFYLSHGLDGEFDPFGLTVLDYRCEGDFSGYNSIIYAHNYENMAMFAPVGLFRDSSYMDSHRQGCIITDRGREDIEFFAYLTVPSDSPVYNTVFITDKERRDYAELLLHTAAYHSDITAEELSQKRLVLLSTCTFEYDKARGVLAGYFLSD</sequence>
<protein>
    <submittedName>
        <fullName evidence="1">Sortase B</fullName>
    </submittedName>
</protein>
<organism evidence="1 2">
    <name type="scientific">Ruminococcus flavefaciens</name>
    <dbReference type="NCBI Taxonomy" id="1265"/>
    <lineage>
        <taxon>Bacteria</taxon>
        <taxon>Bacillati</taxon>
        <taxon>Bacillota</taxon>
        <taxon>Clostridia</taxon>
        <taxon>Eubacteriales</taxon>
        <taxon>Oscillospiraceae</taxon>
        <taxon>Ruminococcus</taxon>
    </lineage>
</organism>
<gene>
    <name evidence="1" type="ORF">IE37_03129</name>
</gene>
<dbReference type="OrthoDB" id="9806013at2"/>
<dbReference type="Proteomes" id="UP000245720">
    <property type="component" value="Unassembled WGS sequence"/>
</dbReference>